<dbReference type="PROSITE" id="PS00741">
    <property type="entry name" value="DH_1"/>
    <property type="match status" value="1"/>
</dbReference>
<dbReference type="InterPro" id="IPR011992">
    <property type="entry name" value="EF-hand-dom_pair"/>
</dbReference>
<feature type="compositionally biased region" description="Pro residues" evidence="7">
    <location>
        <begin position="888"/>
        <end position="907"/>
    </location>
</feature>
<feature type="compositionally biased region" description="Basic and acidic residues" evidence="7">
    <location>
        <begin position="448"/>
        <end position="461"/>
    </location>
</feature>
<dbReference type="PROSITE" id="PS50222">
    <property type="entry name" value="EF_HAND_2"/>
    <property type="match status" value="1"/>
</dbReference>
<dbReference type="Gene3D" id="2.30.30.40">
    <property type="entry name" value="SH3 Domains"/>
    <property type="match status" value="2"/>
</dbReference>
<dbReference type="Gene3D" id="1.10.238.10">
    <property type="entry name" value="EF-hand"/>
    <property type="match status" value="1"/>
</dbReference>
<feature type="compositionally biased region" description="Pro residues" evidence="7">
    <location>
        <begin position="679"/>
        <end position="693"/>
    </location>
</feature>
<dbReference type="InterPro" id="IPR002048">
    <property type="entry name" value="EF_hand_dom"/>
</dbReference>
<dbReference type="Pfam" id="PF02205">
    <property type="entry name" value="WH2"/>
    <property type="match status" value="1"/>
</dbReference>
<dbReference type="SUPFAM" id="SSF48065">
    <property type="entry name" value="DBL homology domain (DH-domain)"/>
    <property type="match status" value="1"/>
</dbReference>
<feature type="compositionally biased region" description="Pro residues" evidence="7">
    <location>
        <begin position="435"/>
        <end position="445"/>
    </location>
</feature>
<feature type="compositionally biased region" description="Pro residues" evidence="7">
    <location>
        <begin position="866"/>
        <end position="878"/>
    </location>
</feature>
<dbReference type="Pfam" id="PF00018">
    <property type="entry name" value="SH3_1"/>
    <property type="match status" value="1"/>
</dbReference>
<feature type="compositionally biased region" description="Basic residues" evidence="7">
    <location>
        <begin position="1252"/>
        <end position="1262"/>
    </location>
</feature>
<feature type="domain" description="EH" evidence="10">
    <location>
        <begin position="116"/>
        <end position="194"/>
    </location>
</feature>
<evidence type="ECO:0000259" key="9">
    <source>
        <dbReference type="PROSITE" id="PS50010"/>
    </source>
</evidence>
<dbReference type="InterPro" id="IPR035899">
    <property type="entry name" value="DBL_dom_sf"/>
</dbReference>
<evidence type="ECO:0000256" key="3">
    <source>
        <dbReference type="ARBA" id="ARBA00020728"/>
    </source>
</evidence>
<feature type="compositionally biased region" description="Basic and acidic residues" evidence="7">
    <location>
        <begin position="368"/>
        <end position="408"/>
    </location>
</feature>
<dbReference type="SMART" id="SM00027">
    <property type="entry name" value="EH"/>
    <property type="match status" value="1"/>
</dbReference>
<gene>
    <name evidence="13" type="primary">pan1</name>
    <name evidence="13" type="ORF">A0H81_04931</name>
</gene>
<evidence type="ECO:0000256" key="2">
    <source>
        <dbReference type="ARBA" id="ARBA00015110"/>
    </source>
</evidence>
<keyword evidence="5" id="KW-0963">Cytoplasm</keyword>
<dbReference type="SUPFAM" id="SSF47473">
    <property type="entry name" value="EF-hand"/>
    <property type="match status" value="1"/>
</dbReference>
<comment type="caution">
    <text evidence="13">The sequence shown here is derived from an EMBL/GenBank/DDBJ whole genome shotgun (WGS) entry which is preliminary data.</text>
</comment>
<dbReference type="GO" id="GO:0035025">
    <property type="term" value="P:positive regulation of Rho protein signal transduction"/>
    <property type="evidence" value="ECO:0007669"/>
    <property type="project" value="TreeGrafter"/>
</dbReference>
<evidence type="ECO:0000259" key="12">
    <source>
        <dbReference type="PROSITE" id="PS51082"/>
    </source>
</evidence>
<dbReference type="InterPro" id="IPR000219">
    <property type="entry name" value="DH_dom"/>
</dbReference>
<dbReference type="SMART" id="SM00326">
    <property type="entry name" value="SH3"/>
    <property type="match status" value="2"/>
</dbReference>
<evidence type="ECO:0000313" key="14">
    <source>
        <dbReference type="Proteomes" id="UP000092993"/>
    </source>
</evidence>
<dbReference type="PROSITE" id="PS51082">
    <property type="entry name" value="WH2"/>
    <property type="match status" value="1"/>
</dbReference>
<dbReference type="InterPro" id="IPR001331">
    <property type="entry name" value="GDS_CDC24_CS"/>
</dbReference>
<feature type="compositionally biased region" description="Basic and acidic residues" evidence="7">
    <location>
        <begin position="615"/>
        <end position="653"/>
    </location>
</feature>
<feature type="compositionally biased region" description="Acidic residues" evidence="7">
    <location>
        <begin position="1184"/>
        <end position="1215"/>
    </location>
</feature>
<feature type="compositionally biased region" description="Low complexity" evidence="7">
    <location>
        <begin position="694"/>
        <end position="704"/>
    </location>
</feature>
<evidence type="ECO:0000259" key="10">
    <source>
        <dbReference type="PROSITE" id="PS50031"/>
    </source>
</evidence>
<dbReference type="InterPro" id="IPR003124">
    <property type="entry name" value="WH2_dom"/>
</dbReference>
<protein>
    <recommendedName>
        <fullName evidence="2">Actin cytoskeleton-regulatory complex protein PAN1</fullName>
    </recommendedName>
    <alternativeName>
        <fullName evidence="3">Actin cytoskeleton-regulatory complex protein pan1</fullName>
    </alternativeName>
</protein>
<dbReference type="GO" id="GO:0003779">
    <property type="term" value="F:actin binding"/>
    <property type="evidence" value="ECO:0007669"/>
    <property type="project" value="InterPro"/>
</dbReference>
<feature type="compositionally biased region" description="Low complexity" evidence="7">
    <location>
        <begin position="578"/>
        <end position="587"/>
    </location>
</feature>
<proteinExistence type="predicted"/>
<feature type="domain" description="EF-hand" evidence="11">
    <location>
        <begin position="149"/>
        <end position="184"/>
    </location>
</feature>
<dbReference type="CDD" id="cd00174">
    <property type="entry name" value="SH3"/>
    <property type="match status" value="2"/>
</dbReference>
<dbReference type="Gene3D" id="1.20.900.10">
    <property type="entry name" value="Dbl homology (DH) domain"/>
    <property type="match status" value="2"/>
</dbReference>
<dbReference type="PROSITE" id="PS50002">
    <property type="entry name" value="SH3"/>
    <property type="match status" value="1"/>
</dbReference>
<feature type="compositionally biased region" description="Low complexity" evidence="7">
    <location>
        <begin position="748"/>
        <end position="772"/>
    </location>
</feature>
<dbReference type="PROSITE" id="PS50010">
    <property type="entry name" value="DH_2"/>
    <property type="match status" value="1"/>
</dbReference>
<feature type="domain" description="WH2" evidence="12">
    <location>
        <begin position="912"/>
        <end position="929"/>
    </location>
</feature>
<feature type="compositionally biased region" description="Pro residues" evidence="7">
    <location>
        <begin position="705"/>
        <end position="720"/>
    </location>
</feature>
<evidence type="ECO:0000256" key="7">
    <source>
        <dbReference type="SAM" id="MobiDB-lite"/>
    </source>
</evidence>
<name>A0A1C7MGK9_GRIFR</name>
<sequence>MPGNGFLGAPQQPANRFMNPSPAMNAQPLGAQPTGFMGGGMRPLAPQMTGFVDPRLQMMSNTFLPANTAAPYNPAGVPQFQPQMGGLSLQQSFQQHNEAQRGSAVPKVPWALSKAEKKSYDQIFRAWDTRGTGFISGETALEVFGQSGLDKNDLAKIWALADGDNRGKLNLAEFHVAMGLIYRTSSRTCASITPDLDSSVNFLKDILKNDVRATSPSGFDNPVSRMKERSFNSSSAVGAGGRQDATVYKYTDESPPGGFYQPRSRHVDRSAIRTTSESENPAADLSDMKRQLENSAKMLDRVAEKNATYSAEDDALDREMSDLRYRVKRLQEDLDYVSRGPRSVAKDEERRKLERDLLDLLHTRVPEAEKKILDRDERKKREEREWARERDKRNDRFGRYDDRDDRYSSPRALSARTPPPPAPAPPPSSSVSRAAPPPSRTPAPPLTAEERSALARARIQERMAALGVVAPSPSPKLDTSVEDRLAQEKKEAEEKAKAAEREAEERERIRRERLEGEKALKEGRSPSAAPPTPVTPTATTPVSMSQVPTPKPTPPPPPKARAPAPPPPRKVPAPRPPVTLRTSAAAPTPTPPVATPASLPAAPLAPPAQVDPEEEKLRAREEAVRKQRERLARLRQLEQEEEEARLAEEQYEARHRRLAEARSPAATPAPTPAFVSAPAPAPVSAPALPPPQPQAVEVNPSPAFTAPPPAPPPPPPPSAPPAVSSPATTPSMDKSATNPFSRLMKGMPATSPATPSASGSTNPFFKSQAAPPASSPSIPPPSKSPAPAAVKTTYHTAPGESEDEWDDVKEKDDDDSSEDELDSSRDTRNKLAQQLFGSILPPSRPQSAAATSAPSKSFEPTSPTMSAPPPPPPPPSAPPMSINIPSAAPAPPPPPAAPPAPPAPAGPAPSGDRSALLNAIQSGMKLKKAQTIDRSGPALTGKVLGDAGPPQHSFITPRSPSPPAAPALVTPSLSLEAPPLMSQGSSRSSNRESVDWKRKSLLHQSRKSMLMPQRKQDPLVDVDTSVEYRVRSLYQYQAQRPEELAFAENMMITAHPSKSGGDWWYGTIVRNAKSGFFPKTYVQEVEQTKARALYDYQGSSPDELSFAEDDKLAIIDRTDADWWKAERDGVVFIVPAAYLEVVEVFNANQTAAKTHAIASSEVLPPVEAASPNSPLASSSTDHTDESDEEVLSDSDYETLSESDTDDEEEEEIEQSEDARQREHEARALERQRVLEAAGLIVKTEAHPPPRPVRARSHRKRRPPPAVPGRPYGTTHSPSKDLPPLPDADIHEHSLRLDDAFERYEAYRQSHSNDNRLSTVSVESLSSFMSPLTPSLSHSPSMENEGKSHSSFLGFFGRKTPANDGETRTMPVISAPILQRESSPESDSTFGSSWASLVDRSALDGIPITERRRQEAIFELITTEGTYVRDLQLIVEHFYANVLSILDQKAVTVIFANVEDILLMNTTFLSSLEQRQKECRLYIDKIGDVLKANMSNMGRLRDDPVARQLDLSSYLLAPMQRITRYPLLIKQILHYTEAGDDHVQIEKAQEMAEKVLRHINETIREQEGREKLRYISKNLWIGQGRLDLTAPTRFMGQECCSKRVYS</sequence>
<reference evidence="13 14" key="1">
    <citation type="submission" date="2016-03" db="EMBL/GenBank/DDBJ databases">
        <title>Whole genome sequencing of Grifola frondosa 9006-11.</title>
        <authorList>
            <person name="Min B."/>
            <person name="Park H."/>
            <person name="Kim J.-G."/>
            <person name="Cho H."/>
            <person name="Oh Y.-L."/>
            <person name="Kong W.-S."/>
            <person name="Choi I.-G."/>
        </authorList>
    </citation>
    <scope>NUCLEOTIDE SEQUENCE [LARGE SCALE GENOMIC DNA]</scope>
    <source>
        <strain evidence="13 14">9006-11</strain>
    </source>
</reference>
<dbReference type="InterPro" id="IPR036028">
    <property type="entry name" value="SH3-like_dom_sf"/>
</dbReference>
<dbReference type="SMART" id="SM00246">
    <property type="entry name" value="WH2"/>
    <property type="match status" value="1"/>
</dbReference>
<dbReference type="InterPro" id="IPR051480">
    <property type="entry name" value="Endocytic_GEF_Adapter"/>
</dbReference>
<evidence type="ECO:0000256" key="5">
    <source>
        <dbReference type="ARBA" id="ARBA00022490"/>
    </source>
</evidence>
<dbReference type="GO" id="GO:0005509">
    <property type="term" value="F:calcium ion binding"/>
    <property type="evidence" value="ECO:0007669"/>
    <property type="project" value="InterPro"/>
</dbReference>
<comment type="subcellular location">
    <subcellularLocation>
        <location evidence="1">Cytoplasm</location>
    </subcellularLocation>
</comment>
<feature type="domain" description="SH3" evidence="8">
    <location>
        <begin position="1085"/>
        <end position="1144"/>
    </location>
</feature>
<feature type="compositionally biased region" description="Pro residues" evidence="7">
    <location>
        <begin position="773"/>
        <end position="784"/>
    </location>
</feature>
<feature type="region of interest" description="Disordered" evidence="7">
    <location>
        <begin position="1238"/>
        <end position="1288"/>
    </location>
</feature>
<keyword evidence="14" id="KW-1185">Reference proteome</keyword>
<dbReference type="CDD" id="cd00160">
    <property type="entry name" value="RhoGEF"/>
    <property type="match status" value="1"/>
</dbReference>
<dbReference type="OrthoDB" id="1716625at2759"/>
<dbReference type="PANTHER" id="PTHR46006">
    <property type="entry name" value="RHO GUANINE NUCLEOTIDE EXCHANGE FACTOR AT 64C, ISOFORM A"/>
    <property type="match status" value="1"/>
</dbReference>
<evidence type="ECO:0000313" key="13">
    <source>
        <dbReference type="EMBL" id="OBZ75962.1"/>
    </source>
</evidence>
<dbReference type="OMA" id="DATVYKY"/>
<dbReference type="GO" id="GO:0035556">
    <property type="term" value="P:intracellular signal transduction"/>
    <property type="evidence" value="ECO:0007669"/>
    <property type="project" value="InterPro"/>
</dbReference>
<feature type="compositionally biased region" description="Pro residues" evidence="7">
    <location>
        <begin position="549"/>
        <end position="577"/>
    </location>
</feature>
<dbReference type="PRINTS" id="PR00499">
    <property type="entry name" value="P67PHOX"/>
</dbReference>
<feature type="compositionally biased region" description="Pro residues" evidence="7">
    <location>
        <begin position="417"/>
        <end position="428"/>
    </location>
</feature>
<dbReference type="Pfam" id="PF14604">
    <property type="entry name" value="SH3_9"/>
    <property type="match status" value="1"/>
</dbReference>
<dbReference type="Proteomes" id="UP000092993">
    <property type="component" value="Unassembled WGS sequence"/>
</dbReference>
<dbReference type="InterPro" id="IPR001452">
    <property type="entry name" value="SH3_domain"/>
</dbReference>
<keyword evidence="4 6" id="KW-0728">SH3 domain</keyword>
<feature type="region of interest" description="Disordered" evidence="7">
    <location>
        <begin position="1163"/>
        <end position="1225"/>
    </location>
</feature>
<feature type="compositionally biased region" description="Low complexity" evidence="7">
    <location>
        <begin position="661"/>
        <end position="678"/>
    </location>
</feature>
<dbReference type="EMBL" id="LUGG01000004">
    <property type="protein sequence ID" value="OBZ75962.1"/>
    <property type="molecule type" value="Genomic_DNA"/>
</dbReference>
<dbReference type="SUPFAM" id="SSF50044">
    <property type="entry name" value="SH3-domain"/>
    <property type="match status" value="2"/>
</dbReference>
<dbReference type="Pfam" id="PF00621">
    <property type="entry name" value="RhoGEF"/>
    <property type="match status" value="2"/>
</dbReference>
<evidence type="ECO:0000256" key="1">
    <source>
        <dbReference type="ARBA" id="ARBA00004496"/>
    </source>
</evidence>
<dbReference type="CDD" id="cd00052">
    <property type="entry name" value="EH"/>
    <property type="match status" value="1"/>
</dbReference>
<feature type="compositionally biased region" description="Low complexity" evidence="7">
    <location>
        <begin position="966"/>
        <end position="975"/>
    </location>
</feature>
<evidence type="ECO:0000256" key="6">
    <source>
        <dbReference type="PROSITE-ProRule" id="PRU00192"/>
    </source>
</evidence>
<dbReference type="GO" id="GO:0005085">
    <property type="term" value="F:guanyl-nucleotide exchange factor activity"/>
    <property type="evidence" value="ECO:0007669"/>
    <property type="project" value="InterPro"/>
</dbReference>
<evidence type="ECO:0000259" key="8">
    <source>
        <dbReference type="PROSITE" id="PS50002"/>
    </source>
</evidence>
<dbReference type="GO" id="GO:0005737">
    <property type="term" value="C:cytoplasm"/>
    <property type="evidence" value="ECO:0007669"/>
    <property type="project" value="UniProtKB-SubCell"/>
</dbReference>
<feature type="compositionally biased region" description="Polar residues" evidence="7">
    <location>
        <begin position="845"/>
        <end position="859"/>
    </location>
</feature>
<dbReference type="SMART" id="SM00325">
    <property type="entry name" value="RhoGEF"/>
    <property type="match status" value="1"/>
</dbReference>
<accession>A0A1C7MGK9</accession>
<organism evidence="13 14">
    <name type="scientific">Grifola frondosa</name>
    <name type="common">Maitake</name>
    <name type="synonym">Polyporus frondosus</name>
    <dbReference type="NCBI Taxonomy" id="5627"/>
    <lineage>
        <taxon>Eukaryota</taxon>
        <taxon>Fungi</taxon>
        <taxon>Dikarya</taxon>
        <taxon>Basidiomycota</taxon>
        <taxon>Agaricomycotina</taxon>
        <taxon>Agaricomycetes</taxon>
        <taxon>Polyporales</taxon>
        <taxon>Grifolaceae</taxon>
        <taxon>Grifola</taxon>
    </lineage>
</organism>
<feature type="compositionally biased region" description="Low complexity" evidence="7">
    <location>
        <begin position="721"/>
        <end position="731"/>
    </location>
</feature>
<dbReference type="Pfam" id="PF12763">
    <property type="entry name" value="EH"/>
    <property type="match status" value="1"/>
</dbReference>
<dbReference type="PROSITE" id="PS50031">
    <property type="entry name" value="EH"/>
    <property type="match status" value="1"/>
</dbReference>
<feature type="region of interest" description="Disordered" evidence="7">
    <location>
        <begin position="218"/>
        <end position="287"/>
    </location>
</feature>
<feature type="domain" description="DH" evidence="9">
    <location>
        <begin position="1411"/>
        <end position="1561"/>
    </location>
</feature>
<evidence type="ECO:0000259" key="11">
    <source>
        <dbReference type="PROSITE" id="PS50222"/>
    </source>
</evidence>
<feature type="compositionally biased region" description="Acidic residues" evidence="7">
    <location>
        <begin position="800"/>
        <end position="821"/>
    </location>
</feature>
<feature type="compositionally biased region" description="Basic and acidic residues" evidence="7">
    <location>
        <begin position="1216"/>
        <end position="1225"/>
    </location>
</feature>
<feature type="compositionally biased region" description="Low complexity" evidence="7">
    <location>
        <begin position="1168"/>
        <end position="1180"/>
    </location>
</feature>
<evidence type="ECO:0000256" key="4">
    <source>
        <dbReference type="ARBA" id="ARBA00022443"/>
    </source>
</evidence>
<feature type="region of interest" description="Disordered" evidence="7">
    <location>
        <begin position="368"/>
        <end position="996"/>
    </location>
</feature>
<feature type="compositionally biased region" description="Basic and acidic residues" evidence="7">
    <location>
        <begin position="479"/>
        <end position="524"/>
    </location>
</feature>
<dbReference type="InterPro" id="IPR000261">
    <property type="entry name" value="EH_dom"/>
</dbReference>
<dbReference type="PANTHER" id="PTHR46006:SF6">
    <property type="entry name" value="INTERSECTIN-2 ISOFORM X1"/>
    <property type="match status" value="1"/>
</dbReference>